<dbReference type="SUPFAM" id="SSF89392">
    <property type="entry name" value="Prokaryotic lipoproteins and lipoprotein localization factors"/>
    <property type="match status" value="1"/>
</dbReference>
<dbReference type="InterPro" id="IPR004564">
    <property type="entry name" value="OM_lipoprot_carrier_LolA-like"/>
</dbReference>
<dbReference type="PANTHER" id="PTHR35869">
    <property type="entry name" value="OUTER-MEMBRANE LIPOPROTEIN CARRIER PROTEIN"/>
    <property type="match status" value="1"/>
</dbReference>
<dbReference type="PANTHER" id="PTHR35869:SF1">
    <property type="entry name" value="OUTER-MEMBRANE LIPOPROTEIN CARRIER PROTEIN"/>
    <property type="match status" value="1"/>
</dbReference>
<evidence type="ECO:0000313" key="12">
    <source>
        <dbReference type="Proteomes" id="UP000194161"/>
    </source>
</evidence>
<dbReference type="Proteomes" id="UP000194161">
    <property type="component" value="Chromosome"/>
</dbReference>
<dbReference type="EMBL" id="CP021111">
    <property type="protein sequence ID" value="ARP96074.1"/>
    <property type="molecule type" value="Genomic_DNA"/>
</dbReference>
<keyword evidence="6 10" id="KW-0732">Signal</keyword>
<evidence type="ECO:0000256" key="2">
    <source>
        <dbReference type="ARBA" id="ARBA00007615"/>
    </source>
</evidence>
<evidence type="ECO:0000256" key="5">
    <source>
        <dbReference type="ARBA" id="ARBA00022448"/>
    </source>
</evidence>
<dbReference type="GO" id="GO:0044874">
    <property type="term" value="P:lipoprotein localization to outer membrane"/>
    <property type="evidence" value="ECO:0007669"/>
    <property type="project" value="UniProtKB-UniRule"/>
</dbReference>
<dbReference type="RefSeq" id="WP_086079826.1">
    <property type="nucleotide sequence ID" value="NZ_CP021111.1"/>
</dbReference>
<evidence type="ECO:0000256" key="1">
    <source>
        <dbReference type="ARBA" id="ARBA00004418"/>
    </source>
</evidence>
<evidence type="ECO:0000256" key="3">
    <source>
        <dbReference type="ARBA" id="ARBA00011245"/>
    </source>
</evidence>
<keyword evidence="8 10" id="KW-0653">Protein transport</keyword>
<reference evidence="11 12" key="1">
    <citation type="submission" date="2017-05" db="EMBL/GenBank/DDBJ databases">
        <title>Complete and WGS of Bordetella genogroups.</title>
        <authorList>
            <person name="Spilker T."/>
            <person name="LiPuma J."/>
        </authorList>
    </citation>
    <scope>NUCLEOTIDE SEQUENCE [LARGE SCALE GENOMIC DNA]</scope>
    <source>
        <strain evidence="11 12">AU7206</strain>
    </source>
</reference>
<gene>
    <name evidence="10" type="primary">lolA</name>
    <name evidence="11" type="ORF">CAL15_17850</name>
</gene>
<proteinExistence type="inferred from homology"/>
<organism evidence="11 12">
    <name type="scientific">Bordetella genomosp. 13</name>
    <dbReference type="NCBI Taxonomy" id="463040"/>
    <lineage>
        <taxon>Bacteria</taxon>
        <taxon>Pseudomonadati</taxon>
        <taxon>Pseudomonadota</taxon>
        <taxon>Betaproteobacteria</taxon>
        <taxon>Burkholderiales</taxon>
        <taxon>Alcaligenaceae</taxon>
        <taxon>Bordetella</taxon>
    </lineage>
</organism>
<comment type="function">
    <text evidence="10">Participates in the translocation of lipoproteins from the inner membrane to the outer membrane. Only forms a complex with a lipoprotein if the residue after the N-terminal Cys is not an aspartate (The Asp acts as a targeting signal to indicate that the lipoprotein should stay in the inner membrane).</text>
</comment>
<keyword evidence="11" id="KW-0449">Lipoprotein</keyword>
<feature type="signal peptide" evidence="10">
    <location>
        <begin position="1"/>
        <end position="24"/>
    </location>
</feature>
<evidence type="ECO:0000256" key="4">
    <source>
        <dbReference type="ARBA" id="ARBA00014035"/>
    </source>
</evidence>
<protein>
    <recommendedName>
        <fullName evidence="4 10">Outer-membrane lipoprotein carrier protein</fullName>
    </recommendedName>
</protein>
<evidence type="ECO:0000256" key="6">
    <source>
        <dbReference type="ARBA" id="ARBA00022729"/>
    </source>
</evidence>
<dbReference type="AlphaFoldDB" id="A0A1W6ZGY2"/>
<dbReference type="CDD" id="cd16325">
    <property type="entry name" value="LolA"/>
    <property type="match status" value="1"/>
</dbReference>
<dbReference type="STRING" id="463040.CAL15_17850"/>
<dbReference type="NCBIfam" id="TIGR00547">
    <property type="entry name" value="lolA"/>
    <property type="match status" value="1"/>
</dbReference>
<evidence type="ECO:0000256" key="9">
    <source>
        <dbReference type="ARBA" id="ARBA00023186"/>
    </source>
</evidence>
<sequence length="210" mass="22534" precursor="true">MTKKTMQRLAAMVVLGLCPLMALAAGAQEQLKAFVANVQGATGSFTQATSGAQGGQAQKTQSGNFAFQRPGKFNWMVQKPYEQRIVSDGKQVFQYDPDLAQVTVRQVDQAIGTSPAAILFGSGDLEQAFDVSPLPARDGLEWLRAKPRGGDAGFSQVDIGMKDNQPARIELLDAFGQTTRVTLSNIRPNPSLPASEFQFTPPAGTDVVKM</sequence>
<dbReference type="NCBIfam" id="NF000661">
    <property type="entry name" value="PRK00031.1-3"/>
    <property type="match status" value="1"/>
</dbReference>
<dbReference type="OrthoDB" id="9787361at2"/>
<feature type="chain" id="PRO_5013405668" description="Outer-membrane lipoprotein carrier protein" evidence="10">
    <location>
        <begin position="25"/>
        <end position="210"/>
    </location>
</feature>
<dbReference type="InterPro" id="IPR018323">
    <property type="entry name" value="OM_lipoprot_carrier_LolA_Pbac"/>
</dbReference>
<evidence type="ECO:0000256" key="7">
    <source>
        <dbReference type="ARBA" id="ARBA00022764"/>
    </source>
</evidence>
<dbReference type="KEGG" id="bgm:CAL15_17850"/>
<keyword evidence="9 10" id="KW-0143">Chaperone</keyword>
<name>A0A1W6ZGY2_9BORD</name>
<dbReference type="Pfam" id="PF03548">
    <property type="entry name" value="LolA"/>
    <property type="match status" value="1"/>
</dbReference>
<comment type="subunit">
    <text evidence="3 10">Monomer.</text>
</comment>
<comment type="subcellular location">
    <subcellularLocation>
        <location evidence="1 10">Periplasm</location>
    </subcellularLocation>
</comment>
<accession>A0A1W6ZGY2</accession>
<keyword evidence="12" id="KW-1185">Reference proteome</keyword>
<dbReference type="Gene3D" id="2.50.20.10">
    <property type="entry name" value="Lipoprotein localisation LolA/LolB/LppX"/>
    <property type="match status" value="1"/>
</dbReference>
<dbReference type="HAMAP" id="MF_00240">
    <property type="entry name" value="LolA"/>
    <property type="match status" value="1"/>
</dbReference>
<keyword evidence="7 10" id="KW-0574">Periplasm</keyword>
<dbReference type="GO" id="GO:0030288">
    <property type="term" value="C:outer membrane-bounded periplasmic space"/>
    <property type="evidence" value="ECO:0007669"/>
    <property type="project" value="TreeGrafter"/>
</dbReference>
<evidence type="ECO:0000256" key="10">
    <source>
        <dbReference type="HAMAP-Rule" id="MF_00240"/>
    </source>
</evidence>
<dbReference type="GO" id="GO:0042953">
    <property type="term" value="P:lipoprotein transport"/>
    <property type="evidence" value="ECO:0007669"/>
    <property type="project" value="InterPro"/>
</dbReference>
<evidence type="ECO:0000313" key="11">
    <source>
        <dbReference type="EMBL" id="ARP96074.1"/>
    </source>
</evidence>
<evidence type="ECO:0000256" key="8">
    <source>
        <dbReference type="ARBA" id="ARBA00022927"/>
    </source>
</evidence>
<comment type="similarity">
    <text evidence="2 10">Belongs to the LolA family.</text>
</comment>
<keyword evidence="5 10" id="KW-0813">Transport</keyword>
<dbReference type="InterPro" id="IPR029046">
    <property type="entry name" value="LolA/LolB/LppX"/>
</dbReference>